<evidence type="ECO:0000256" key="3">
    <source>
        <dbReference type="SAM" id="MobiDB-lite"/>
    </source>
</evidence>
<dbReference type="SUPFAM" id="SSF53474">
    <property type="entry name" value="alpha/beta-Hydrolases"/>
    <property type="match status" value="1"/>
</dbReference>
<evidence type="ECO:0000256" key="2">
    <source>
        <dbReference type="ARBA" id="ARBA00022801"/>
    </source>
</evidence>
<evidence type="ECO:0000313" key="5">
    <source>
        <dbReference type="EMBL" id="KAJ8655928.1"/>
    </source>
</evidence>
<dbReference type="PANTHER" id="PTHR48081:SF26">
    <property type="entry name" value="ALPHA_BETA HYDROLASE FOLD-3 DOMAIN-CONTAINING PROTEIN"/>
    <property type="match status" value="1"/>
</dbReference>
<organism evidence="5 6">
    <name type="scientific">Lichtheimia ornata</name>
    <dbReference type="NCBI Taxonomy" id="688661"/>
    <lineage>
        <taxon>Eukaryota</taxon>
        <taxon>Fungi</taxon>
        <taxon>Fungi incertae sedis</taxon>
        <taxon>Mucoromycota</taxon>
        <taxon>Mucoromycotina</taxon>
        <taxon>Mucoromycetes</taxon>
        <taxon>Mucorales</taxon>
        <taxon>Lichtheimiaceae</taxon>
        <taxon>Lichtheimia</taxon>
    </lineage>
</organism>
<dbReference type="Gene3D" id="3.40.50.1820">
    <property type="entry name" value="alpha/beta hydrolase"/>
    <property type="match status" value="1"/>
</dbReference>
<dbReference type="EMBL" id="JARTCD010000044">
    <property type="protein sequence ID" value="KAJ8655928.1"/>
    <property type="molecule type" value="Genomic_DNA"/>
</dbReference>
<dbReference type="InterPro" id="IPR050300">
    <property type="entry name" value="GDXG_lipolytic_enzyme"/>
</dbReference>
<dbReference type="InterPro" id="IPR013094">
    <property type="entry name" value="AB_hydrolase_3"/>
</dbReference>
<evidence type="ECO:0000256" key="1">
    <source>
        <dbReference type="ARBA" id="ARBA00010515"/>
    </source>
</evidence>
<sequence length="504" mass="56205">MSCTTTTTATTAAACCSSSGNNHNVPSSTSNVLILSAILSKLPLQQLLTYNNPVMNELYQTVWHAPKVVSRLASEIVSHLVLGQPKRPHWNIQQTVVMSFLQVLRDHSLANSLEFWRLLLIAPTWLTPLTSKTQDGSFRVRRRSLCGILSDLDAQEQGHRIMSVEWMSAGSIWDRCQSVINPSYDGRKEDNDENSVEDNTAATMNNNSGALVLRTRSPEKIVLYLHGGAYCAMSAQTHRTLTHKISKATGRRVFAVNYRLAPETKFPGALYDAVQAYLYLIDADYGYGLEPKNILIMGDSAGGGLALATMLYLRDYALPQLEGAVLLSPWVDLSFSYPSWDNASIYDYLPNNPDRLEAMNPAHLYLGREEAATMVRHPYVSPIFAESFEGLPPLLIQSGGCESLRDEINDLVSKIGATKTTLVHHEEYEDMVHVFQAFPFGKSSEAIESIGWWAKFGMPMIAQWQARGQLPGMVQEYRQKDNDGPFSLKSTPRSRGRRFHSIPN</sequence>
<proteinExistence type="inferred from homology"/>
<reference evidence="5 6" key="1">
    <citation type="submission" date="2023-03" db="EMBL/GenBank/DDBJ databases">
        <title>Genome sequence of Lichtheimia ornata CBS 291.66.</title>
        <authorList>
            <person name="Mohabir J.T."/>
            <person name="Shea T.P."/>
            <person name="Kurbessoian T."/>
            <person name="Berby B."/>
            <person name="Fontaine J."/>
            <person name="Livny J."/>
            <person name="Gnirke A."/>
            <person name="Stajich J.E."/>
            <person name="Cuomo C.A."/>
        </authorList>
    </citation>
    <scope>NUCLEOTIDE SEQUENCE [LARGE SCALE GENOMIC DNA]</scope>
    <source>
        <strain evidence="5">CBS 291.66</strain>
    </source>
</reference>
<feature type="region of interest" description="Disordered" evidence="3">
    <location>
        <begin position="478"/>
        <end position="504"/>
    </location>
</feature>
<dbReference type="GO" id="GO:0016787">
    <property type="term" value="F:hydrolase activity"/>
    <property type="evidence" value="ECO:0007669"/>
    <property type="project" value="UniProtKB-KW"/>
</dbReference>
<comment type="caution">
    <text evidence="5">The sequence shown here is derived from an EMBL/GenBank/DDBJ whole genome shotgun (WGS) entry which is preliminary data.</text>
</comment>
<accession>A0AAD7XWW9</accession>
<keyword evidence="2" id="KW-0378">Hydrolase</keyword>
<protein>
    <recommendedName>
        <fullName evidence="4">Alpha/beta hydrolase fold-3 domain-containing protein</fullName>
    </recommendedName>
</protein>
<evidence type="ECO:0000259" key="4">
    <source>
        <dbReference type="Pfam" id="PF07859"/>
    </source>
</evidence>
<dbReference type="GeneID" id="83215775"/>
<gene>
    <name evidence="5" type="ORF">O0I10_008368</name>
</gene>
<dbReference type="InterPro" id="IPR029058">
    <property type="entry name" value="AB_hydrolase_fold"/>
</dbReference>
<feature type="compositionally biased region" description="Basic residues" evidence="3">
    <location>
        <begin position="492"/>
        <end position="504"/>
    </location>
</feature>
<dbReference type="Proteomes" id="UP001234581">
    <property type="component" value="Unassembled WGS sequence"/>
</dbReference>
<comment type="similarity">
    <text evidence="1">Belongs to the 'GDXG' lipolytic enzyme family.</text>
</comment>
<dbReference type="Pfam" id="PF07859">
    <property type="entry name" value="Abhydrolase_3"/>
    <property type="match status" value="1"/>
</dbReference>
<feature type="domain" description="Alpha/beta hydrolase fold-3" evidence="4">
    <location>
        <begin position="222"/>
        <end position="436"/>
    </location>
</feature>
<dbReference type="AlphaFoldDB" id="A0AAD7XWW9"/>
<dbReference type="RefSeq" id="XP_058340841.1">
    <property type="nucleotide sequence ID" value="XM_058488371.1"/>
</dbReference>
<dbReference type="InterPro" id="IPR002168">
    <property type="entry name" value="Lipase_GDXG_HIS_AS"/>
</dbReference>
<evidence type="ECO:0000313" key="6">
    <source>
        <dbReference type="Proteomes" id="UP001234581"/>
    </source>
</evidence>
<keyword evidence="6" id="KW-1185">Reference proteome</keyword>
<dbReference type="PANTHER" id="PTHR48081">
    <property type="entry name" value="AB HYDROLASE SUPERFAMILY PROTEIN C4A8.06C"/>
    <property type="match status" value="1"/>
</dbReference>
<dbReference type="PROSITE" id="PS01173">
    <property type="entry name" value="LIPASE_GDXG_HIS"/>
    <property type="match status" value="1"/>
</dbReference>
<name>A0AAD7XWW9_9FUNG</name>